<protein>
    <submittedName>
        <fullName evidence="1">Uncharacterized protein</fullName>
    </submittedName>
</protein>
<evidence type="ECO:0000313" key="1">
    <source>
        <dbReference type="EMBL" id="KAI8431384.1"/>
    </source>
</evidence>
<accession>A0ACC0K4T9</accession>
<dbReference type="EMBL" id="CM046130">
    <property type="protein sequence ID" value="KAI8431384.1"/>
    <property type="molecule type" value="Genomic_DNA"/>
</dbReference>
<gene>
    <name evidence="1" type="ORF">MSG28_015918</name>
</gene>
<evidence type="ECO:0000313" key="2">
    <source>
        <dbReference type="Proteomes" id="UP001064048"/>
    </source>
</evidence>
<dbReference type="Proteomes" id="UP001064048">
    <property type="component" value="Chromosome 30"/>
</dbReference>
<name>A0ACC0K4T9_CHOFU</name>
<proteinExistence type="predicted"/>
<reference evidence="1 2" key="1">
    <citation type="journal article" date="2022" name="Genome Biol. Evol.">
        <title>The Spruce Budworm Genome: Reconstructing the Evolutionary History of Antifreeze Proteins.</title>
        <authorList>
            <person name="Beliveau C."/>
            <person name="Gagne P."/>
            <person name="Picq S."/>
            <person name="Vernygora O."/>
            <person name="Keeling C.I."/>
            <person name="Pinkney K."/>
            <person name="Doucet D."/>
            <person name="Wen F."/>
            <person name="Johnston J.S."/>
            <person name="Maaroufi H."/>
            <person name="Boyle B."/>
            <person name="Laroche J."/>
            <person name="Dewar K."/>
            <person name="Juretic N."/>
            <person name="Blackburn G."/>
            <person name="Nisole A."/>
            <person name="Brunet B."/>
            <person name="Brandao M."/>
            <person name="Lumley L."/>
            <person name="Duan J."/>
            <person name="Quan G."/>
            <person name="Lucarotti C.J."/>
            <person name="Roe A.D."/>
            <person name="Sperling F.A.H."/>
            <person name="Levesque R.C."/>
            <person name="Cusson M."/>
        </authorList>
    </citation>
    <scope>NUCLEOTIDE SEQUENCE [LARGE SCALE GENOMIC DNA]</scope>
    <source>
        <strain evidence="1">Glfc:IPQL:Cfum</strain>
    </source>
</reference>
<comment type="caution">
    <text evidence="1">The sequence shown here is derived from an EMBL/GenBank/DDBJ whole genome shotgun (WGS) entry which is preliminary data.</text>
</comment>
<sequence length="108" mass="12165">MALISLVASYDIHGRDGEVQLIGGVIGHLNAYSLRKHNHSDDSDRRSKEGSGETPEKPSRKHFSDRSDERSDRGSVAQWQWKAEKGKGKYEERSLKATIKKKVGSLTW</sequence>
<keyword evidence="2" id="KW-1185">Reference proteome</keyword>
<organism evidence="1 2">
    <name type="scientific">Choristoneura fumiferana</name>
    <name type="common">Spruce budworm moth</name>
    <name type="synonym">Archips fumiferana</name>
    <dbReference type="NCBI Taxonomy" id="7141"/>
    <lineage>
        <taxon>Eukaryota</taxon>
        <taxon>Metazoa</taxon>
        <taxon>Ecdysozoa</taxon>
        <taxon>Arthropoda</taxon>
        <taxon>Hexapoda</taxon>
        <taxon>Insecta</taxon>
        <taxon>Pterygota</taxon>
        <taxon>Neoptera</taxon>
        <taxon>Endopterygota</taxon>
        <taxon>Lepidoptera</taxon>
        <taxon>Glossata</taxon>
        <taxon>Ditrysia</taxon>
        <taxon>Tortricoidea</taxon>
        <taxon>Tortricidae</taxon>
        <taxon>Tortricinae</taxon>
        <taxon>Choristoneura</taxon>
    </lineage>
</organism>